<dbReference type="Gene3D" id="3.30.110.40">
    <property type="entry name" value="TusA-like domain"/>
    <property type="match status" value="1"/>
</dbReference>
<dbReference type="InterPro" id="IPR027396">
    <property type="entry name" value="DsrEFH-like"/>
</dbReference>
<gene>
    <name evidence="2" type="ordered locus">Metbo_1442</name>
</gene>
<reference evidence="3" key="1">
    <citation type="submission" date="2011-02" db="EMBL/GenBank/DDBJ databases">
        <title>Complete sequence of Methanobacterium sp. AL-21.</title>
        <authorList>
            <consortium name="US DOE Joint Genome Institute"/>
            <person name="Lucas S."/>
            <person name="Copeland A."/>
            <person name="Lapidus A."/>
            <person name="Cheng J.-F."/>
            <person name="Goodwin L."/>
            <person name="Pitluck S."/>
            <person name="Chertkov O."/>
            <person name="Detter J.C."/>
            <person name="Han C."/>
            <person name="Tapia R."/>
            <person name="Land M."/>
            <person name="Hauser L."/>
            <person name="Kyrpides N."/>
            <person name="Ivanova N."/>
            <person name="Mikhailova N."/>
            <person name="Pagani I."/>
            <person name="Cadillo-Quiroz H."/>
            <person name="Imachi H."/>
            <person name="Zinder S."/>
            <person name="Liu W."/>
            <person name="Woyke T."/>
        </authorList>
    </citation>
    <scope>NUCLEOTIDE SEQUENCE [LARGE SCALE GENOMIC DNA]</scope>
    <source>
        <strain evidence="3">AL-21</strain>
    </source>
</reference>
<dbReference type="PANTHER" id="PTHR34655">
    <property type="entry name" value="CONSERVED WITHIN P. AEROPHILUM"/>
    <property type="match status" value="1"/>
</dbReference>
<protein>
    <submittedName>
        <fullName evidence="2">DsrE family protein</fullName>
    </submittedName>
</protein>
<dbReference type="Pfam" id="PF02635">
    <property type="entry name" value="DsrE"/>
    <property type="match status" value="1"/>
</dbReference>
<evidence type="ECO:0000313" key="2">
    <source>
        <dbReference type="EMBL" id="ADZ09680.1"/>
    </source>
</evidence>
<dbReference type="EMBL" id="CP002551">
    <property type="protein sequence ID" value="ADZ09680.1"/>
    <property type="molecule type" value="Genomic_DNA"/>
</dbReference>
<dbReference type="Proteomes" id="UP000007490">
    <property type="component" value="Chromosome"/>
</dbReference>
<feature type="domain" description="UPF0033" evidence="1">
    <location>
        <begin position="76"/>
        <end position="100"/>
    </location>
</feature>
<sequence>MKKINALGIKYPNSKILVENVLKQNMEDEIIINLKKSAEQGLEELSEKYGYNFVIETNGNELVVRMTQKDIEIEKLDVTGQTCPGPVIIVGDKLASMQVGQRVEIDSNMKETLDDLVISAPEMNGVVVEEGETNGNYYVIIEKVETKTVSQGIKRNKVLVVQSNGIGNAERAYATFIFSKAALSMGKEVTIFLLMDGVSIARKGNAEKVKHPAFERLDKLMKPIIEQGAQIYVCELSAEFRGIKQTDLVDGTKLAGAATYITLLSDPSFAVVNF</sequence>
<dbReference type="InterPro" id="IPR036868">
    <property type="entry name" value="TusA-like_sf"/>
</dbReference>
<accession>F0T854</accession>
<name>F0T854_METLA</name>
<dbReference type="SUPFAM" id="SSF75169">
    <property type="entry name" value="DsrEFH-like"/>
    <property type="match status" value="1"/>
</dbReference>
<dbReference type="SUPFAM" id="SSF64307">
    <property type="entry name" value="SirA-like"/>
    <property type="match status" value="1"/>
</dbReference>
<dbReference type="Gene3D" id="3.40.1260.10">
    <property type="entry name" value="DsrEFH-like"/>
    <property type="match status" value="1"/>
</dbReference>
<dbReference type="PANTHER" id="PTHR34655:SF2">
    <property type="entry name" value="PEROXIREDOXIN FAMILY PROTEIN"/>
    <property type="match status" value="1"/>
</dbReference>
<reference evidence="2 3" key="2">
    <citation type="journal article" date="2014" name="Int. J. Syst. Evol. Microbiol.">
        <title>Methanobacterium paludis sp. nov. and a novel strain of Methanobacterium lacus isolated from northern peatlands.</title>
        <authorList>
            <person name="Cadillo-Quiroz H."/>
            <person name="Brauer S.L."/>
            <person name="Goodson N."/>
            <person name="Yavitt J.B."/>
            <person name="Zinder S.H."/>
        </authorList>
    </citation>
    <scope>NUCLEOTIDE SEQUENCE [LARGE SCALE GENOMIC DNA]</scope>
    <source>
        <strain evidence="2 3">AL-21</strain>
    </source>
</reference>
<evidence type="ECO:0000313" key="3">
    <source>
        <dbReference type="Proteomes" id="UP000007490"/>
    </source>
</evidence>
<dbReference type="HOGENOM" id="CLU_088479_0_0_2"/>
<dbReference type="STRING" id="877455.Metbo_1442"/>
<dbReference type="InterPro" id="IPR003787">
    <property type="entry name" value="Sulphur_relay_DsrE/F-like"/>
</dbReference>
<dbReference type="eggNOG" id="arCOG02066">
    <property type="taxonomic scope" value="Archaea"/>
</dbReference>
<dbReference type="OrthoDB" id="45650at2157"/>
<dbReference type="AlphaFoldDB" id="F0T854"/>
<dbReference type="InterPro" id="IPR001455">
    <property type="entry name" value="TusA-like"/>
</dbReference>
<proteinExistence type="predicted"/>
<dbReference type="CDD" id="cd00291">
    <property type="entry name" value="SirA_YedF_YeeD"/>
    <property type="match status" value="1"/>
</dbReference>
<dbReference type="RefSeq" id="WP_013645031.1">
    <property type="nucleotide sequence ID" value="NC_015216.1"/>
</dbReference>
<keyword evidence="3" id="KW-1185">Reference proteome</keyword>
<evidence type="ECO:0000259" key="1">
    <source>
        <dbReference type="PROSITE" id="PS01148"/>
    </source>
</evidence>
<dbReference type="PROSITE" id="PS01148">
    <property type="entry name" value="UPF0033"/>
    <property type="match status" value="1"/>
</dbReference>
<dbReference type="KEGG" id="mel:Metbo_1442"/>
<dbReference type="GeneID" id="10277893"/>
<dbReference type="Pfam" id="PF01206">
    <property type="entry name" value="TusA"/>
    <property type="match status" value="1"/>
</dbReference>
<organism evidence="2 3">
    <name type="scientific">Methanobacterium lacus (strain AL-21)</name>
    <dbReference type="NCBI Taxonomy" id="877455"/>
    <lineage>
        <taxon>Archaea</taxon>
        <taxon>Methanobacteriati</taxon>
        <taxon>Methanobacteriota</taxon>
        <taxon>Methanomada group</taxon>
        <taxon>Methanobacteria</taxon>
        <taxon>Methanobacteriales</taxon>
        <taxon>Methanobacteriaceae</taxon>
        <taxon>Methanobacterium</taxon>
    </lineage>
</organism>
<dbReference type="eggNOG" id="arCOG02062">
    <property type="taxonomic scope" value="Archaea"/>
</dbReference>